<dbReference type="NCBIfam" id="NF033542">
    <property type="entry name" value="transpos_IS110"/>
    <property type="match status" value="1"/>
</dbReference>
<dbReference type="Pfam" id="PF01548">
    <property type="entry name" value="DEDD_Tnp_IS110"/>
    <property type="match status" value="1"/>
</dbReference>
<reference evidence="4 5" key="1">
    <citation type="submission" date="2017-10" db="EMBL/GenBank/DDBJ databases">
        <title>Genomics of the genus Arcobacter.</title>
        <authorList>
            <person name="Perez-Cataluna A."/>
            <person name="Figueras M.J."/>
        </authorList>
    </citation>
    <scope>NUCLEOTIDE SEQUENCE [LARGE SCALE GENOMIC DNA]</scope>
    <source>
        <strain evidence="4 5">CECT 8441</strain>
    </source>
</reference>
<comment type="caution">
    <text evidence="4">The sequence shown here is derived from an EMBL/GenBank/DDBJ whole genome shotgun (WGS) entry which is preliminary data.</text>
</comment>
<feature type="coiled-coil region" evidence="1">
    <location>
        <begin position="156"/>
        <end position="183"/>
    </location>
</feature>
<dbReference type="OrthoDB" id="9790935at2"/>
<dbReference type="PANTHER" id="PTHR33055:SF13">
    <property type="entry name" value="TRANSPOSASE"/>
    <property type="match status" value="1"/>
</dbReference>
<evidence type="ECO:0000259" key="2">
    <source>
        <dbReference type="Pfam" id="PF01548"/>
    </source>
</evidence>
<gene>
    <name evidence="4" type="ORF">CRV07_15300</name>
</gene>
<dbReference type="Proteomes" id="UP000289758">
    <property type="component" value="Unassembled WGS sequence"/>
</dbReference>
<proteinExistence type="predicted"/>
<feature type="domain" description="Transposase IS110-like N-terminal" evidence="2">
    <location>
        <begin position="4"/>
        <end position="152"/>
    </location>
</feature>
<evidence type="ECO:0000313" key="4">
    <source>
        <dbReference type="EMBL" id="RXJ99939.1"/>
    </source>
</evidence>
<dbReference type="InterPro" id="IPR002525">
    <property type="entry name" value="Transp_IS110-like_N"/>
</dbReference>
<protein>
    <submittedName>
        <fullName evidence="4">IS110 family transposase</fullName>
    </submittedName>
</protein>
<dbReference type="RefSeq" id="WP_129088458.1">
    <property type="nucleotide sequence ID" value="NZ_CP053836.1"/>
</dbReference>
<keyword evidence="5" id="KW-1185">Reference proteome</keyword>
<organism evidence="4 5">
    <name type="scientific">Halarcobacter ebronensis</name>
    <dbReference type="NCBI Taxonomy" id="1462615"/>
    <lineage>
        <taxon>Bacteria</taxon>
        <taxon>Pseudomonadati</taxon>
        <taxon>Campylobacterota</taxon>
        <taxon>Epsilonproteobacteria</taxon>
        <taxon>Campylobacterales</taxon>
        <taxon>Arcobacteraceae</taxon>
        <taxon>Halarcobacter</taxon>
    </lineage>
</organism>
<dbReference type="PANTHER" id="PTHR33055">
    <property type="entry name" value="TRANSPOSASE FOR INSERTION SEQUENCE ELEMENT IS1111A"/>
    <property type="match status" value="1"/>
</dbReference>
<feature type="domain" description="Transposase IS116/IS110/IS902 C-terminal" evidence="3">
    <location>
        <begin position="200"/>
        <end position="283"/>
    </location>
</feature>
<name>A0A4Q1AEF3_9BACT</name>
<evidence type="ECO:0000259" key="3">
    <source>
        <dbReference type="Pfam" id="PF02371"/>
    </source>
</evidence>
<accession>A0A4Q1AEF3</accession>
<evidence type="ECO:0000256" key="1">
    <source>
        <dbReference type="SAM" id="Coils"/>
    </source>
</evidence>
<dbReference type="GO" id="GO:0006313">
    <property type="term" value="P:DNA transposition"/>
    <property type="evidence" value="ECO:0007669"/>
    <property type="project" value="InterPro"/>
</dbReference>
<dbReference type="GO" id="GO:0004803">
    <property type="term" value="F:transposase activity"/>
    <property type="evidence" value="ECO:0007669"/>
    <property type="project" value="InterPro"/>
</dbReference>
<keyword evidence="1" id="KW-0175">Coiled coil</keyword>
<evidence type="ECO:0000313" key="5">
    <source>
        <dbReference type="Proteomes" id="UP000289758"/>
    </source>
</evidence>
<dbReference type="EMBL" id="PDKK01000034">
    <property type="protein sequence ID" value="RXJ99939.1"/>
    <property type="molecule type" value="Genomic_DNA"/>
</dbReference>
<dbReference type="AlphaFoldDB" id="A0A4Q1AEF3"/>
<dbReference type="GO" id="GO:0003677">
    <property type="term" value="F:DNA binding"/>
    <property type="evidence" value="ECO:0007669"/>
    <property type="project" value="InterPro"/>
</dbReference>
<sequence>MYSIGLDISKSTINVYVPYNDLDLIIENNLKSIKSLYSKLKKYYKKELDKLVFVYEPTSNYSFLLKSFCANQNIKSFIVNPKKSASFAKVIGHRNKTDIKDARLLSKMIVTAKNEDIKVPIINSVEEELKELIACYKLIIKQQVIAKNHIAALKAKREKSYSIKELESQYQFLKKQELKLIKQIKSMIKKDEKLQEAFKNIQTIDGIGEISAIVLLSHFTQYPNANQKQIVSLAGLDPIEKSSGSSVKGKTKISKAGSKICRGTLFMPAMTSVRHNERLKSFYDRLKENGKHTTVIQVAIMRKLLIIAHSIYKNNEVYEPNRI</sequence>
<dbReference type="Pfam" id="PF02371">
    <property type="entry name" value="Transposase_20"/>
    <property type="match status" value="1"/>
</dbReference>
<dbReference type="InterPro" id="IPR047650">
    <property type="entry name" value="Transpos_IS110"/>
</dbReference>
<dbReference type="InterPro" id="IPR003346">
    <property type="entry name" value="Transposase_20"/>
</dbReference>